<gene>
    <name evidence="4" type="ORF">SCLCIDRAFT_1211059</name>
</gene>
<organism evidence="4 5">
    <name type="scientific">Scleroderma citrinum Foug A</name>
    <dbReference type="NCBI Taxonomy" id="1036808"/>
    <lineage>
        <taxon>Eukaryota</taxon>
        <taxon>Fungi</taxon>
        <taxon>Dikarya</taxon>
        <taxon>Basidiomycota</taxon>
        <taxon>Agaricomycotina</taxon>
        <taxon>Agaricomycetes</taxon>
        <taxon>Agaricomycetidae</taxon>
        <taxon>Boletales</taxon>
        <taxon>Sclerodermatineae</taxon>
        <taxon>Sclerodermataceae</taxon>
        <taxon>Scleroderma</taxon>
    </lineage>
</organism>
<dbReference type="Gene3D" id="3.40.50.300">
    <property type="entry name" value="P-loop containing nucleotide triphosphate hydrolases"/>
    <property type="match status" value="1"/>
</dbReference>
<feature type="region of interest" description="Disordered" evidence="2">
    <location>
        <begin position="1"/>
        <end position="66"/>
    </location>
</feature>
<dbReference type="PANTHER" id="PTHR10039">
    <property type="entry name" value="AMELOGENIN"/>
    <property type="match status" value="1"/>
</dbReference>
<feature type="compositionally biased region" description="Polar residues" evidence="2">
    <location>
        <begin position="53"/>
        <end position="65"/>
    </location>
</feature>
<evidence type="ECO:0000259" key="3">
    <source>
        <dbReference type="Pfam" id="PF24883"/>
    </source>
</evidence>
<dbReference type="InParanoid" id="A0A0C3EFD5"/>
<reference evidence="5" key="2">
    <citation type="submission" date="2015-01" db="EMBL/GenBank/DDBJ databases">
        <title>Evolutionary Origins and Diversification of the Mycorrhizal Mutualists.</title>
        <authorList>
            <consortium name="DOE Joint Genome Institute"/>
            <consortium name="Mycorrhizal Genomics Consortium"/>
            <person name="Kohler A."/>
            <person name="Kuo A."/>
            <person name="Nagy L.G."/>
            <person name="Floudas D."/>
            <person name="Copeland A."/>
            <person name="Barry K.W."/>
            <person name="Cichocki N."/>
            <person name="Veneault-Fourrey C."/>
            <person name="LaButti K."/>
            <person name="Lindquist E.A."/>
            <person name="Lipzen A."/>
            <person name="Lundell T."/>
            <person name="Morin E."/>
            <person name="Murat C."/>
            <person name="Riley R."/>
            <person name="Ohm R."/>
            <person name="Sun H."/>
            <person name="Tunlid A."/>
            <person name="Henrissat B."/>
            <person name="Grigoriev I.V."/>
            <person name="Hibbett D.S."/>
            <person name="Martin F."/>
        </authorList>
    </citation>
    <scope>NUCLEOTIDE SEQUENCE [LARGE SCALE GENOMIC DNA]</scope>
    <source>
        <strain evidence="5">Foug A</strain>
    </source>
</reference>
<evidence type="ECO:0000313" key="5">
    <source>
        <dbReference type="Proteomes" id="UP000053989"/>
    </source>
</evidence>
<sequence>MPKKITDSQSSQCKHSPYPTPSAPGGPSILARSQRRRQQETEGPPQLYKPFVDNTSTASLGNQGPSAVFQEPMAVDARAFVVDPSTAPGPGDTTGKGCATATHVVPGNVQPFLTVLGNTQDAHMDSITVPATAIGLADTGVTQLDTINTGYRQTLSTFSTVVNGIRRIHPNAQMALSALNRASKLILSQASVDPSIVGLITGIERTYEAILENRSSSKINATNDVLVEIAQVVQECTQFITKYPETKTFWSYLGKSVLSETTTKVASYNCKLDKLMQELRDRPIPDIRYGIKQIYEDLSSKYLTYADRAGLNEAKKCLDGTRIEVLNEIVDWINNTDAATPCIFWLYGQAGKGKSAIAHTIALQAQNLGMLGSCFCFSRVRQHEQLHMKLFPTIARDLADRDLRLRPLLAEVTTNNQPLRDTADIAAQWKKLILGPLSQLKSSPTGNVVVVIDALDESGTEGTRATVLEILSAYDAELPANIRILLTSRPLVDIREALYTSPHVYARSLDAIDAELTMRDIHLYVSTRLKSLCDTFSDENFQQLAAKSGGVFEWARLACDFMSPRIGVIPKDRFHEIMFHAPGDGRTLLDDMYTSFLKDLFRGPDERQVFRSVMRQILWLKEPLPITALDFMRDKFPREDDRYPVGFVLNFMASLLAGVSEVSIPIRPLHASFYDFLLDEKRSGEFFIQQGDVHRDLAVALLSVMQTGLHFNICKL</sequence>
<dbReference type="HOGENOM" id="CLU_000288_6_0_1"/>
<name>A0A0C3EFD5_9AGAM</name>
<dbReference type="OrthoDB" id="3267051at2759"/>
<accession>A0A0C3EFD5</accession>
<keyword evidence="5" id="KW-1185">Reference proteome</keyword>
<dbReference type="Proteomes" id="UP000053989">
    <property type="component" value="Unassembled WGS sequence"/>
</dbReference>
<dbReference type="SUPFAM" id="SSF52540">
    <property type="entry name" value="P-loop containing nucleoside triphosphate hydrolases"/>
    <property type="match status" value="1"/>
</dbReference>
<evidence type="ECO:0000313" key="4">
    <source>
        <dbReference type="EMBL" id="KIM66626.1"/>
    </source>
</evidence>
<dbReference type="STRING" id="1036808.A0A0C3EFD5"/>
<keyword evidence="1" id="KW-0677">Repeat</keyword>
<evidence type="ECO:0000256" key="1">
    <source>
        <dbReference type="ARBA" id="ARBA00022737"/>
    </source>
</evidence>
<protein>
    <recommendedName>
        <fullName evidence="3">Nephrocystin 3-like N-terminal domain-containing protein</fullName>
    </recommendedName>
</protein>
<feature type="domain" description="Nephrocystin 3-like N-terminal" evidence="3">
    <location>
        <begin position="328"/>
        <end position="489"/>
    </location>
</feature>
<dbReference type="EMBL" id="KN822016">
    <property type="protein sequence ID" value="KIM66626.1"/>
    <property type="molecule type" value="Genomic_DNA"/>
</dbReference>
<evidence type="ECO:0000256" key="2">
    <source>
        <dbReference type="SAM" id="MobiDB-lite"/>
    </source>
</evidence>
<dbReference type="InterPro" id="IPR056884">
    <property type="entry name" value="NPHP3-like_N"/>
</dbReference>
<dbReference type="AlphaFoldDB" id="A0A0C3EFD5"/>
<proteinExistence type="predicted"/>
<dbReference type="PANTHER" id="PTHR10039:SF15">
    <property type="entry name" value="NACHT DOMAIN-CONTAINING PROTEIN"/>
    <property type="match status" value="1"/>
</dbReference>
<reference evidence="4 5" key="1">
    <citation type="submission" date="2014-04" db="EMBL/GenBank/DDBJ databases">
        <authorList>
            <consortium name="DOE Joint Genome Institute"/>
            <person name="Kuo A."/>
            <person name="Kohler A."/>
            <person name="Nagy L.G."/>
            <person name="Floudas D."/>
            <person name="Copeland A."/>
            <person name="Barry K.W."/>
            <person name="Cichocki N."/>
            <person name="Veneault-Fourrey C."/>
            <person name="LaButti K."/>
            <person name="Lindquist E.A."/>
            <person name="Lipzen A."/>
            <person name="Lundell T."/>
            <person name="Morin E."/>
            <person name="Murat C."/>
            <person name="Sun H."/>
            <person name="Tunlid A."/>
            <person name="Henrissat B."/>
            <person name="Grigoriev I.V."/>
            <person name="Hibbett D.S."/>
            <person name="Martin F."/>
            <person name="Nordberg H.P."/>
            <person name="Cantor M.N."/>
            <person name="Hua S.X."/>
        </authorList>
    </citation>
    <scope>NUCLEOTIDE SEQUENCE [LARGE SCALE GENOMIC DNA]</scope>
    <source>
        <strain evidence="4 5">Foug A</strain>
    </source>
</reference>
<dbReference type="Pfam" id="PF24883">
    <property type="entry name" value="NPHP3_N"/>
    <property type="match status" value="1"/>
</dbReference>
<dbReference type="InterPro" id="IPR027417">
    <property type="entry name" value="P-loop_NTPase"/>
</dbReference>